<keyword evidence="2" id="KW-0238">DNA-binding</keyword>
<evidence type="ECO:0000313" key="2">
    <source>
        <dbReference type="EMBL" id="MBF6227800.1"/>
    </source>
</evidence>
<proteinExistence type="predicted"/>
<comment type="caution">
    <text evidence="2">The sequence shown here is derived from an EMBL/GenBank/DDBJ whole genome shotgun (WGS) entry which is preliminary data.</text>
</comment>
<dbReference type="EMBL" id="JADLRE010000017">
    <property type="protein sequence ID" value="MBF6227800.1"/>
    <property type="molecule type" value="Genomic_DNA"/>
</dbReference>
<gene>
    <name evidence="2" type="primary">whiA</name>
    <name evidence="2" type="ORF">IU470_22155</name>
</gene>
<dbReference type="GO" id="GO:0003677">
    <property type="term" value="F:DNA binding"/>
    <property type="evidence" value="ECO:0007669"/>
    <property type="project" value="UniProtKB-KW"/>
</dbReference>
<dbReference type="Pfam" id="PF02650">
    <property type="entry name" value="HTH_WhiA"/>
    <property type="match status" value="1"/>
</dbReference>
<dbReference type="RefSeq" id="WP_195034755.1">
    <property type="nucleotide sequence ID" value="NZ_JADLRE010000017.1"/>
</dbReference>
<dbReference type="InterPro" id="IPR003802">
    <property type="entry name" value="Sporulation_regulator_WhiA"/>
</dbReference>
<reference evidence="2 3" key="1">
    <citation type="submission" date="2020-10" db="EMBL/GenBank/DDBJ databases">
        <title>Identification of Nocardia species via Next-generation sequencing and recognition of intraspecies genetic diversity.</title>
        <authorList>
            <person name="Li P."/>
            <person name="Li P."/>
            <person name="Lu B."/>
        </authorList>
    </citation>
    <scope>NUCLEOTIDE SEQUENCE [LARGE SCALE GENOMIC DNA]</scope>
    <source>
        <strain evidence="2 3">N-11</strain>
    </source>
</reference>
<name>A0ABS0CBS5_9NOCA</name>
<dbReference type="NCBIfam" id="TIGR00647">
    <property type="entry name" value="DNA_bind_WhiA"/>
    <property type="match status" value="1"/>
</dbReference>
<protein>
    <submittedName>
        <fullName evidence="2">DNA-binding protein WhiA</fullName>
    </submittedName>
</protein>
<evidence type="ECO:0000313" key="3">
    <source>
        <dbReference type="Proteomes" id="UP000807309"/>
    </source>
</evidence>
<dbReference type="InterPro" id="IPR023054">
    <property type="entry name" value="Sporulation_regulator_WhiA_C"/>
</dbReference>
<dbReference type="Proteomes" id="UP000807309">
    <property type="component" value="Unassembled WGS sequence"/>
</dbReference>
<accession>A0ABS0CBS5</accession>
<dbReference type="PANTHER" id="PTHR37307:SF1">
    <property type="entry name" value="CELL DIVISION PROTEIN WHIA-RELATED"/>
    <property type="match status" value="1"/>
</dbReference>
<keyword evidence="3" id="KW-1185">Reference proteome</keyword>
<organism evidence="2 3">
    <name type="scientific">Nocardia abscessus</name>
    <dbReference type="NCBI Taxonomy" id="120957"/>
    <lineage>
        <taxon>Bacteria</taxon>
        <taxon>Bacillati</taxon>
        <taxon>Actinomycetota</taxon>
        <taxon>Actinomycetes</taxon>
        <taxon>Mycobacteriales</taxon>
        <taxon>Nocardiaceae</taxon>
        <taxon>Nocardia</taxon>
    </lineage>
</organism>
<dbReference type="PANTHER" id="PTHR37307">
    <property type="entry name" value="CELL DIVISION PROTEIN WHIA-RELATED"/>
    <property type="match status" value="1"/>
</dbReference>
<sequence>MDGDFRSVTDMAAQELCAAPRDDHADRVELVTLVRFATGDGVLVFGSRAATQLAAVQAALAVLGDQVPDHLAAIAHLRLQHPHAGMGALGKLATPPLSKDTVAGRLRRLIALADRHTTGCGATGTP</sequence>
<feature type="domain" description="Sporulation regulator WhiA C-terminal" evidence="1">
    <location>
        <begin position="49"/>
        <end position="113"/>
    </location>
</feature>
<evidence type="ECO:0000259" key="1">
    <source>
        <dbReference type="Pfam" id="PF02650"/>
    </source>
</evidence>